<dbReference type="PANTHER" id="PTHR11808:SF15">
    <property type="entry name" value="CYSTATHIONINE GAMMA-LYASE"/>
    <property type="match status" value="1"/>
</dbReference>
<keyword evidence="4 7" id="KW-0663">Pyridoxal phosphate</keyword>
<dbReference type="InterPro" id="IPR000277">
    <property type="entry name" value="Cys/Met-Metab_PyrdxlP-dep_enz"/>
</dbReference>
<dbReference type="GO" id="GO:0004123">
    <property type="term" value="F:cystathionine gamma-lyase activity"/>
    <property type="evidence" value="ECO:0007669"/>
    <property type="project" value="TreeGrafter"/>
</dbReference>
<comment type="similarity">
    <text evidence="7">Belongs to the trans-sulfuration enzymes family.</text>
</comment>
<evidence type="ECO:0000256" key="1">
    <source>
        <dbReference type="ARBA" id="ARBA00001933"/>
    </source>
</evidence>
<dbReference type="Gene3D" id="3.90.1150.10">
    <property type="entry name" value="Aspartate Aminotransferase, domain 1"/>
    <property type="match status" value="1"/>
</dbReference>
<evidence type="ECO:0000313" key="9">
    <source>
        <dbReference type="Proteomes" id="UP001165082"/>
    </source>
</evidence>
<gene>
    <name evidence="8" type="ORF">TrRE_jg7007</name>
</gene>
<dbReference type="GO" id="GO:0019343">
    <property type="term" value="P:cysteine biosynthetic process via cystathionine"/>
    <property type="evidence" value="ECO:0007669"/>
    <property type="project" value="TreeGrafter"/>
</dbReference>
<reference evidence="8" key="1">
    <citation type="submission" date="2022-07" db="EMBL/GenBank/DDBJ databases">
        <title>Genome analysis of Parmales, a sister group of diatoms, reveals the evolutionary specialization of diatoms from phago-mixotrophs to photoautotrophs.</title>
        <authorList>
            <person name="Ban H."/>
            <person name="Sato S."/>
            <person name="Yoshikawa S."/>
            <person name="Kazumasa Y."/>
            <person name="Nakamura Y."/>
            <person name="Ichinomiya M."/>
            <person name="Saitoh K."/>
            <person name="Sato N."/>
            <person name="Blanc-Mathieu R."/>
            <person name="Endo H."/>
            <person name="Kuwata A."/>
            <person name="Ogata H."/>
        </authorList>
    </citation>
    <scope>NUCLEOTIDE SEQUENCE</scope>
</reference>
<evidence type="ECO:0000256" key="6">
    <source>
        <dbReference type="ARBA" id="ARBA00029853"/>
    </source>
</evidence>
<keyword evidence="9" id="KW-1185">Reference proteome</keyword>
<evidence type="ECO:0000256" key="5">
    <source>
        <dbReference type="ARBA" id="ARBA00023192"/>
    </source>
</evidence>
<keyword evidence="5" id="KW-0028">Amino-acid biosynthesis</keyword>
<sequence>RNVQALIGAVPSPFDCFLVLRGLRSMHVRVERSCDNAMELARYLDRHPKVKAVHYPGLPGHPQHGVATEQMRRYGGMLSFEVEGGRERAMAVAAGADLVKRATSLGGTETLIEHRASVEPEDRIVSPEGLLRVSVGIEKAEDIIGDFEIMLDRV</sequence>
<dbReference type="AlphaFoldDB" id="A0A9W7A8U9"/>
<dbReference type="SUPFAM" id="SSF53383">
    <property type="entry name" value="PLP-dependent transferases"/>
    <property type="match status" value="1"/>
</dbReference>
<evidence type="ECO:0000256" key="4">
    <source>
        <dbReference type="ARBA" id="ARBA00022898"/>
    </source>
</evidence>
<dbReference type="InterPro" id="IPR015424">
    <property type="entry name" value="PyrdxlP-dep_Trfase"/>
</dbReference>
<dbReference type="EMBL" id="BRXZ01005364">
    <property type="protein sequence ID" value="GMH64748.1"/>
    <property type="molecule type" value="Genomic_DNA"/>
</dbReference>
<dbReference type="PANTHER" id="PTHR11808">
    <property type="entry name" value="TRANS-SULFURATION ENZYME FAMILY MEMBER"/>
    <property type="match status" value="1"/>
</dbReference>
<dbReference type="GO" id="GO:0019346">
    <property type="term" value="P:transsulfuration"/>
    <property type="evidence" value="ECO:0007669"/>
    <property type="project" value="InterPro"/>
</dbReference>
<comment type="pathway">
    <text evidence="2">Amino-acid biosynthesis; L-cysteine biosynthesis; L-cysteine from L-homocysteine and L-serine: step 2/2.</text>
</comment>
<dbReference type="InterPro" id="IPR015422">
    <property type="entry name" value="PyrdxlP-dep_Trfase_small"/>
</dbReference>
<dbReference type="Proteomes" id="UP001165082">
    <property type="component" value="Unassembled WGS sequence"/>
</dbReference>
<comment type="caution">
    <text evidence="8">The sequence shown here is derived from an EMBL/GenBank/DDBJ whole genome shotgun (WGS) entry which is preliminary data.</text>
</comment>
<evidence type="ECO:0000256" key="2">
    <source>
        <dbReference type="ARBA" id="ARBA00005038"/>
    </source>
</evidence>
<evidence type="ECO:0000256" key="3">
    <source>
        <dbReference type="ARBA" id="ARBA00012085"/>
    </source>
</evidence>
<dbReference type="GO" id="GO:0030170">
    <property type="term" value="F:pyridoxal phosphate binding"/>
    <property type="evidence" value="ECO:0007669"/>
    <property type="project" value="InterPro"/>
</dbReference>
<evidence type="ECO:0000313" key="8">
    <source>
        <dbReference type="EMBL" id="GMH64748.1"/>
    </source>
</evidence>
<comment type="cofactor">
    <cofactor evidence="1 7">
        <name>pyridoxal 5'-phosphate</name>
        <dbReference type="ChEBI" id="CHEBI:597326"/>
    </cofactor>
</comment>
<accession>A0A9W7A8U9</accession>
<keyword evidence="5" id="KW-0198">Cysteine biosynthesis</keyword>
<evidence type="ECO:0000256" key="7">
    <source>
        <dbReference type="RuleBase" id="RU362118"/>
    </source>
</evidence>
<name>A0A9W7A8U9_9STRA</name>
<dbReference type="OrthoDB" id="3512640at2759"/>
<feature type="non-terminal residue" evidence="8">
    <location>
        <position position="1"/>
    </location>
</feature>
<dbReference type="Pfam" id="PF01053">
    <property type="entry name" value="Cys_Met_Meta_PP"/>
    <property type="match status" value="1"/>
</dbReference>
<organism evidence="8 9">
    <name type="scientific">Triparma retinervis</name>
    <dbReference type="NCBI Taxonomy" id="2557542"/>
    <lineage>
        <taxon>Eukaryota</taxon>
        <taxon>Sar</taxon>
        <taxon>Stramenopiles</taxon>
        <taxon>Ochrophyta</taxon>
        <taxon>Bolidophyceae</taxon>
        <taxon>Parmales</taxon>
        <taxon>Triparmaceae</taxon>
        <taxon>Triparma</taxon>
    </lineage>
</organism>
<proteinExistence type="inferred from homology"/>
<protein>
    <recommendedName>
        <fullName evidence="3">cystathionine gamma-lyase</fullName>
        <ecNumber evidence="3">4.4.1.1</ecNumber>
    </recommendedName>
    <alternativeName>
        <fullName evidence="6">Gamma-cystathionase</fullName>
    </alternativeName>
</protein>
<dbReference type="EC" id="4.4.1.1" evidence="3"/>
<dbReference type="GO" id="GO:0005737">
    <property type="term" value="C:cytoplasm"/>
    <property type="evidence" value="ECO:0007669"/>
    <property type="project" value="TreeGrafter"/>
</dbReference>